<proteinExistence type="predicted"/>
<dbReference type="AlphaFoldDB" id="A0A841ANI5"/>
<evidence type="ECO:0000313" key="2">
    <source>
        <dbReference type="EMBL" id="MBB5843884.1"/>
    </source>
</evidence>
<dbReference type="GO" id="GO:0016747">
    <property type="term" value="F:acyltransferase activity, transferring groups other than amino-acyl groups"/>
    <property type="evidence" value="ECO:0007669"/>
    <property type="project" value="InterPro"/>
</dbReference>
<dbReference type="Gene3D" id="3.40.630.30">
    <property type="match status" value="1"/>
</dbReference>
<organism evidence="2 3">
    <name type="scientific">Conyzicola lurida</name>
    <dbReference type="NCBI Taxonomy" id="1172621"/>
    <lineage>
        <taxon>Bacteria</taxon>
        <taxon>Bacillati</taxon>
        <taxon>Actinomycetota</taxon>
        <taxon>Actinomycetes</taxon>
        <taxon>Micrococcales</taxon>
        <taxon>Microbacteriaceae</taxon>
        <taxon>Conyzicola</taxon>
    </lineage>
</organism>
<accession>A0A841ANI5</accession>
<dbReference type="RefSeq" id="WP_184237440.1">
    <property type="nucleotide sequence ID" value="NZ_JACHMJ010000001.1"/>
</dbReference>
<evidence type="ECO:0000313" key="3">
    <source>
        <dbReference type="Proteomes" id="UP000536685"/>
    </source>
</evidence>
<dbReference type="CDD" id="cd04301">
    <property type="entry name" value="NAT_SF"/>
    <property type="match status" value="1"/>
</dbReference>
<evidence type="ECO:0000259" key="1">
    <source>
        <dbReference type="PROSITE" id="PS51186"/>
    </source>
</evidence>
<gene>
    <name evidence="2" type="ORF">HD599_002207</name>
</gene>
<dbReference type="Proteomes" id="UP000536685">
    <property type="component" value="Unassembled WGS sequence"/>
</dbReference>
<dbReference type="InterPro" id="IPR000182">
    <property type="entry name" value="GNAT_dom"/>
</dbReference>
<name>A0A841ANI5_9MICO</name>
<dbReference type="EMBL" id="JACHMJ010000001">
    <property type="protein sequence ID" value="MBB5843884.1"/>
    <property type="molecule type" value="Genomic_DNA"/>
</dbReference>
<feature type="domain" description="N-acetyltransferase" evidence="1">
    <location>
        <begin position="13"/>
        <end position="170"/>
    </location>
</feature>
<keyword evidence="2" id="KW-0808">Transferase</keyword>
<dbReference type="PROSITE" id="PS51186">
    <property type="entry name" value="GNAT"/>
    <property type="match status" value="1"/>
</dbReference>
<dbReference type="InterPro" id="IPR016181">
    <property type="entry name" value="Acyl_CoA_acyltransferase"/>
</dbReference>
<dbReference type="Pfam" id="PF00583">
    <property type="entry name" value="Acetyltransf_1"/>
    <property type="match status" value="1"/>
</dbReference>
<sequence>MTLVSVDDLAIPASVEEPGAEAFIEMTRVRNRISVEATGGYDLAVTPDELLPGWLDQRFAPKRMLVARIEGRIVGRAVAELPVPGSPAAWITVEVLPELRHRGIGGALYSAVERLAVDAGATVLQSSVLQGESGSVERITAPTGFGSVPRDSETTRFLVARGYGLEQVTRLSRLELPADRADLRRRFVRATAMSRDYHLAYWAGATPDEWLAHVARLRGRLATDAPQAGLEPDLSPWTPERVRDTDRVAAASPATSLTVLAVHSPSGNAAGYTTLTVPRQTARPVTQGDTIVLQEHRGHRLGLTLKVANLLRLGEVAPGHPRVVTFTAEENRHMLAVNESLGFLPWGYEGAWKRVL</sequence>
<comment type="caution">
    <text evidence="2">The sequence shown here is derived from an EMBL/GenBank/DDBJ whole genome shotgun (WGS) entry which is preliminary data.</text>
</comment>
<keyword evidence="3" id="KW-1185">Reference proteome</keyword>
<protein>
    <submittedName>
        <fullName evidence="2">GNAT superfamily N-acetyltransferase</fullName>
    </submittedName>
</protein>
<dbReference type="SUPFAM" id="SSF55729">
    <property type="entry name" value="Acyl-CoA N-acyltransferases (Nat)"/>
    <property type="match status" value="2"/>
</dbReference>
<reference evidence="2 3" key="1">
    <citation type="submission" date="2020-08" db="EMBL/GenBank/DDBJ databases">
        <title>Sequencing the genomes of 1000 actinobacteria strains.</title>
        <authorList>
            <person name="Klenk H.-P."/>
        </authorList>
    </citation>
    <scope>NUCLEOTIDE SEQUENCE [LARGE SCALE GENOMIC DNA]</scope>
    <source>
        <strain evidence="2 3">DSM 105784</strain>
    </source>
</reference>